<dbReference type="STRING" id="269799.Gmet_1484"/>
<organism evidence="1 2">
    <name type="scientific">Geobacter metallireducens (strain ATCC 53774 / DSM 7210 / GS-15)</name>
    <dbReference type="NCBI Taxonomy" id="269799"/>
    <lineage>
        <taxon>Bacteria</taxon>
        <taxon>Pseudomonadati</taxon>
        <taxon>Thermodesulfobacteriota</taxon>
        <taxon>Desulfuromonadia</taxon>
        <taxon>Geobacterales</taxon>
        <taxon>Geobacteraceae</taxon>
        <taxon>Geobacter</taxon>
    </lineage>
</organism>
<evidence type="ECO:0000313" key="2">
    <source>
        <dbReference type="Proteomes" id="UP000007073"/>
    </source>
</evidence>
<reference evidence="1 2" key="2">
    <citation type="journal article" date="2009" name="BMC Microbiol.">
        <title>The genome sequence of Geobacter metallireducens: features of metabolism, physiology and regulation common and dissimilar to Geobacter sulfurreducens.</title>
        <authorList>
            <person name="Aklujkar M."/>
            <person name="Krushkal J."/>
            <person name="DiBartolo G."/>
            <person name="Lapidus A."/>
            <person name="Land M.L."/>
            <person name="Lovley D.R."/>
        </authorList>
    </citation>
    <scope>NUCLEOTIDE SEQUENCE [LARGE SCALE GENOMIC DNA]</scope>
    <source>
        <strain evidence="2">ATCC 53774 / DSM 7210 / GS-15</strain>
    </source>
</reference>
<proteinExistence type="predicted"/>
<evidence type="ECO:0000313" key="1">
    <source>
        <dbReference type="EMBL" id="ABB31718.1"/>
    </source>
</evidence>
<protein>
    <submittedName>
        <fullName evidence="1">Uncharacterized protein</fullName>
    </submittedName>
</protein>
<gene>
    <name evidence="1" type="ordered locus">Gmet_1484</name>
</gene>
<dbReference type="KEGG" id="gme:Gmet_1484"/>
<dbReference type="eggNOG" id="COG2301">
    <property type="taxonomic scope" value="Bacteria"/>
</dbReference>
<dbReference type="EMBL" id="CP000148">
    <property type="protein sequence ID" value="ABB31718.1"/>
    <property type="molecule type" value="Genomic_DNA"/>
</dbReference>
<accession>Q39VK6</accession>
<dbReference type="Proteomes" id="UP000007073">
    <property type="component" value="Chromosome"/>
</dbReference>
<name>Q39VK6_GEOMG</name>
<dbReference type="AlphaFoldDB" id="Q39VK6"/>
<sequence length="812" mass="90151">MSQSNNNALHLLNNIRTESVQSEPIPDILARIGTELQNGGVRAPSLPFAAGDTTAGTETELQAAVAGQRGDVDLPLAIEESVYFAAIARRAAAGEAPRSAVSGLERFLSRNREQVWENSWVRFPRRMLSPFADRVFTADLRANKSDLASGERSDAGRFIALKDGEQWLRLPVSYLIKLALADAAGTSAHPAIRATGERLMGHFLNDNTSPETFSFHVVTTASGSGPGKGVAREKAIRYLLTQLLIMYANTAFGLSANGQRAMVYLAPHPPVRQKELNGLIADSFYRDLFMSPCLSGWDRGEEKHRYMHLCHQVLSRSRLNTVAKLRDAGIIQNNLVVLPSVSDVSLANNGTHLSLGSLRLGAALDDPSSGFTPHHEKHLGDLVIKATEHFLPLFVGTYTAAPYRLGFTDFHPERALGFLPHELDYTHLRMLWRRWRKKARLSFFGNVITPFGPEWLDRSISRLFGLTGDVVPDFRLIDYLVSLLSTTRSPALDGRVGNGDRLRRDLAELGIFDAQMSVYLLCKLREKHVVGFSGFEGRHYSLFESFEDDLGGAADLQNLVILFAYKLMAEGKLSHRDIPDNPVIESERRQIFFAAAMGVPTIYIRRATRNRLLRSILERTDGSRQSRRYPGYLRVRVEEYRRALVRTLMTDGADLIEMLGMKERMEELTARLELPDRLTAAGRLTRGILAGTGTRSAMATPAADFNRGAESFYRQGLRFRHLSEALDMLEERLTALDRQATEGDSSTATLLADLTGGGGGASYLRRVRRDLLDENLPAESLRTVIALVIASIANDTEHAAARINAHKVRHLQ</sequence>
<reference evidence="1 2" key="1">
    <citation type="submission" date="2005-10" db="EMBL/GenBank/DDBJ databases">
        <title>Complete sequence of Geobacter metallireducens GS-15.</title>
        <authorList>
            <consortium name="US DOE Joint Genome Institute"/>
            <person name="Copeland A."/>
            <person name="Lucas S."/>
            <person name="Lapidus A."/>
            <person name="Barry K."/>
            <person name="Detter J.C."/>
            <person name="Glavina T."/>
            <person name="Hammon N."/>
            <person name="Israni S."/>
            <person name="Pitluck S."/>
            <person name="Di Bartolo G."/>
            <person name="Chain P."/>
            <person name="Schmutz J."/>
            <person name="Larimer F."/>
            <person name="Land M."/>
            <person name="Kyrpides N."/>
            <person name="Ivanova N."/>
            <person name="Richardson P."/>
        </authorList>
    </citation>
    <scope>NUCLEOTIDE SEQUENCE [LARGE SCALE GENOMIC DNA]</scope>
    <source>
        <strain evidence="2">ATCC 53774 / DSM 7210 / GS-15</strain>
    </source>
</reference>
<dbReference type="HOGENOM" id="CLU_347448_0_0_7"/>
<keyword evidence="2" id="KW-1185">Reference proteome</keyword>